<dbReference type="InterPro" id="IPR023394">
    <property type="entry name" value="Sec7_C_sf"/>
</dbReference>
<evidence type="ECO:0000313" key="4">
    <source>
        <dbReference type="Proteomes" id="UP000270094"/>
    </source>
</evidence>
<dbReference type="PANTHER" id="PTHR10663">
    <property type="entry name" value="GUANYL-NUCLEOTIDE EXCHANGE FACTOR"/>
    <property type="match status" value="1"/>
</dbReference>
<dbReference type="EMBL" id="UYYB01002578">
    <property type="protein sequence ID" value="VDM66330.1"/>
    <property type="molecule type" value="Genomic_DNA"/>
</dbReference>
<reference evidence="3 4" key="1">
    <citation type="submission" date="2018-11" db="EMBL/GenBank/DDBJ databases">
        <authorList>
            <consortium name="Pathogen Informatics"/>
        </authorList>
    </citation>
    <scope>NUCLEOTIDE SEQUENCE [LARGE SCALE GENOMIC DNA]</scope>
</reference>
<organism evidence="3 4">
    <name type="scientific">Strongylus vulgaris</name>
    <name type="common">Blood worm</name>
    <dbReference type="NCBI Taxonomy" id="40348"/>
    <lineage>
        <taxon>Eukaryota</taxon>
        <taxon>Metazoa</taxon>
        <taxon>Ecdysozoa</taxon>
        <taxon>Nematoda</taxon>
        <taxon>Chromadorea</taxon>
        <taxon>Rhabditida</taxon>
        <taxon>Rhabditina</taxon>
        <taxon>Rhabditomorpha</taxon>
        <taxon>Strongyloidea</taxon>
        <taxon>Strongylidae</taxon>
        <taxon>Strongylus</taxon>
    </lineage>
</organism>
<dbReference type="Gene3D" id="1.10.1000.11">
    <property type="entry name" value="Arf Nucleotide-binding Site Opener,domain 2"/>
    <property type="match status" value="1"/>
</dbReference>
<dbReference type="PROSITE" id="PS50190">
    <property type="entry name" value="SEC7"/>
    <property type="match status" value="1"/>
</dbReference>
<evidence type="ECO:0000313" key="3">
    <source>
        <dbReference type="EMBL" id="VDM66330.1"/>
    </source>
</evidence>
<dbReference type="InterPro" id="IPR000904">
    <property type="entry name" value="Sec7_dom"/>
</dbReference>
<dbReference type="AlphaFoldDB" id="A0A3P7I164"/>
<sequence length="566" mass="63542">MLCFSERAMRLLGLSCLTDLLQCLVDWFDVCETTKDAMYQGKADEDEAAAELPSSPTVHKFIHLKQKKELMEHGIMLFSRKPKQGLAFLQEHGFVGTEPSEIAEFLMKEERLDKTVVGDFLGDPDEFNKQIMYAYVDDFDFSSRDFVSSLRIFLEKFRLPGEAQKIDRLMEKFASRYCECNPSLGLFASADTAYVLAYSIIMLTTDLHNQYVNMNRGINNGADLPPDVLCAIYDDIAANEIKMKAGASKLLKSKKANVGENEKQRRALANLELVAMSETARSLMESASNAAADFTSAQHQHHVRPMFKICWTPCLAAFSVGLQASDDVEEWYLCIRGFRLGVRAACVLRSRLERNAFIQALARFTLLTAKNALGEMKEKNIEAIKLLLAIGEEDGDYLEDNWVDVIRCISQLELAQLIGTGLGTGAKEDKESSRQCKGRDAHLFYTFFEFFKKKDIPLIDVMKSTGALDERTLATLQGALGETSSQAVVVAVDRIFQGSCRLTADAIVCFVRALCAVSKEELNQPAAPRMFLLGKLVEVAFYNMGRIRLEWRRVWEVVGEHFNMAG</sequence>
<keyword evidence="4" id="KW-1185">Reference proteome</keyword>
<feature type="signal peptide" evidence="1">
    <location>
        <begin position="1"/>
        <end position="23"/>
    </location>
</feature>
<dbReference type="GO" id="GO:0005085">
    <property type="term" value="F:guanyl-nucleotide exchange factor activity"/>
    <property type="evidence" value="ECO:0007669"/>
    <property type="project" value="InterPro"/>
</dbReference>
<evidence type="ECO:0000256" key="1">
    <source>
        <dbReference type="SAM" id="SignalP"/>
    </source>
</evidence>
<feature type="domain" description="SEC7" evidence="2">
    <location>
        <begin position="60"/>
        <end position="239"/>
    </location>
</feature>
<evidence type="ECO:0000259" key="2">
    <source>
        <dbReference type="PROSITE" id="PS50190"/>
    </source>
</evidence>
<gene>
    <name evidence="3" type="ORF">SVUK_LOCUS1328</name>
</gene>
<dbReference type="GO" id="GO:0005737">
    <property type="term" value="C:cytoplasm"/>
    <property type="evidence" value="ECO:0007669"/>
    <property type="project" value="UniProtKB-ARBA"/>
</dbReference>
<dbReference type="FunFam" id="1.10.220.20:FF:000002">
    <property type="entry name" value="Brefeldin A-inhibited guanine nucleotide-exchange protein 1"/>
    <property type="match status" value="1"/>
</dbReference>
<accession>A0A3P7I164</accession>
<name>A0A3P7I164_STRVU</name>
<dbReference type="Gene3D" id="1.10.220.20">
    <property type="match status" value="1"/>
</dbReference>
<dbReference type="PANTHER" id="PTHR10663:SF375">
    <property type="entry name" value="LD29171P"/>
    <property type="match status" value="1"/>
</dbReference>
<dbReference type="OrthoDB" id="5833676at2759"/>
<dbReference type="Proteomes" id="UP000270094">
    <property type="component" value="Unassembled WGS sequence"/>
</dbReference>
<proteinExistence type="predicted"/>
<feature type="chain" id="PRO_5018180873" description="SEC7 domain-containing protein" evidence="1">
    <location>
        <begin position="24"/>
        <end position="566"/>
    </location>
</feature>
<dbReference type="GO" id="GO:0032012">
    <property type="term" value="P:regulation of ARF protein signal transduction"/>
    <property type="evidence" value="ECO:0007669"/>
    <property type="project" value="InterPro"/>
</dbReference>
<dbReference type="Pfam" id="PF01369">
    <property type="entry name" value="Sec7"/>
    <property type="match status" value="1"/>
</dbReference>
<dbReference type="InterPro" id="IPR035999">
    <property type="entry name" value="Sec7_dom_sf"/>
</dbReference>
<dbReference type="CDD" id="cd00171">
    <property type="entry name" value="Sec7"/>
    <property type="match status" value="1"/>
</dbReference>
<protein>
    <recommendedName>
        <fullName evidence="2">SEC7 domain-containing protein</fullName>
    </recommendedName>
</protein>
<keyword evidence="1" id="KW-0732">Signal</keyword>
<dbReference type="SUPFAM" id="SSF48425">
    <property type="entry name" value="Sec7 domain"/>
    <property type="match status" value="1"/>
</dbReference>
<dbReference type="FunFam" id="1.10.1000.11:FF:000003">
    <property type="entry name" value="Brefeldin A-inhibited guanine nucleotide-exchange protein 1"/>
    <property type="match status" value="1"/>
</dbReference>
<dbReference type="SMART" id="SM00222">
    <property type="entry name" value="Sec7"/>
    <property type="match status" value="1"/>
</dbReference>